<sequence length="283" mass="32770">MNDAFVSMTAIILAICAFALVFYYVAQISWYYMETYRNFSIQEQKDWCARINSTLHACLIVPCMLFAFFHQRWDAEYMPLRSTRISNIFFAISCGYFIFDLSILLRWKMTLWKVFVAHHLIAMFPYLVYLFSNNCDIDLYLLTLFLLVEFAVVPLNITTILEKLSYEGSMLHTCSFYATYTAWFLSRVLLPSYNMYILWDVVLLGRREVNFCILPAAVCGHLISAFCIGVFFFVWTPEVIKKCRKSARGPNAMVHLSESPKVLSASELSSYGTIPEALDKILV</sequence>
<proteinExistence type="predicted"/>
<dbReference type="STRING" id="65357.A0A024FXF7"/>
<keyword evidence="9" id="KW-1185">Reference proteome</keyword>
<accession>A0A024FXF7</accession>
<dbReference type="AlphaFoldDB" id="A0A024FXF7"/>
<evidence type="ECO:0000256" key="3">
    <source>
        <dbReference type="ARBA" id="ARBA00022989"/>
    </source>
</evidence>
<keyword evidence="4 5" id="KW-0472">Membrane</keyword>
<dbReference type="InterPro" id="IPR050846">
    <property type="entry name" value="TLCD"/>
</dbReference>
<feature type="transmembrane region" description="Helical" evidence="6">
    <location>
        <begin position="88"/>
        <end position="107"/>
    </location>
</feature>
<evidence type="ECO:0000256" key="6">
    <source>
        <dbReference type="SAM" id="Phobius"/>
    </source>
</evidence>
<feature type="transmembrane region" description="Helical" evidence="6">
    <location>
        <begin position="47"/>
        <end position="68"/>
    </location>
</feature>
<feature type="transmembrane region" description="Helical" evidence="6">
    <location>
        <begin position="169"/>
        <end position="193"/>
    </location>
</feature>
<dbReference type="GO" id="GO:0016020">
    <property type="term" value="C:membrane"/>
    <property type="evidence" value="ECO:0007669"/>
    <property type="project" value="UniProtKB-SubCell"/>
</dbReference>
<feature type="transmembrane region" description="Helical" evidence="6">
    <location>
        <begin position="213"/>
        <end position="235"/>
    </location>
</feature>
<evidence type="ECO:0000256" key="1">
    <source>
        <dbReference type="ARBA" id="ARBA00004141"/>
    </source>
</evidence>
<dbReference type="PANTHER" id="PTHR13439">
    <property type="entry name" value="CT120 PROTEIN"/>
    <property type="match status" value="1"/>
</dbReference>
<gene>
    <name evidence="8" type="ORF">BN9_000360</name>
</gene>
<dbReference type="InParanoid" id="A0A024FXF7"/>
<dbReference type="Pfam" id="PF03798">
    <property type="entry name" value="TRAM_LAG1_CLN8"/>
    <property type="match status" value="1"/>
</dbReference>
<evidence type="ECO:0000256" key="2">
    <source>
        <dbReference type="ARBA" id="ARBA00022692"/>
    </source>
</evidence>
<feature type="transmembrane region" description="Helical" evidence="6">
    <location>
        <begin position="114"/>
        <end position="131"/>
    </location>
</feature>
<name>A0A024FXF7_9STRA</name>
<dbReference type="OrthoDB" id="10266980at2759"/>
<keyword evidence="2 5" id="KW-0812">Transmembrane</keyword>
<evidence type="ECO:0000313" key="9">
    <source>
        <dbReference type="Proteomes" id="UP000053237"/>
    </source>
</evidence>
<organism evidence="8 9">
    <name type="scientific">Albugo candida</name>
    <dbReference type="NCBI Taxonomy" id="65357"/>
    <lineage>
        <taxon>Eukaryota</taxon>
        <taxon>Sar</taxon>
        <taxon>Stramenopiles</taxon>
        <taxon>Oomycota</taxon>
        <taxon>Peronosporomycetes</taxon>
        <taxon>Albuginales</taxon>
        <taxon>Albuginaceae</taxon>
        <taxon>Albugo</taxon>
    </lineage>
</organism>
<protein>
    <recommendedName>
        <fullName evidence="7">TLC domain-containing protein</fullName>
    </recommendedName>
</protein>
<dbReference type="PROSITE" id="PS50922">
    <property type="entry name" value="TLC"/>
    <property type="match status" value="1"/>
</dbReference>
<comment type="caution">
    <text evidence="8">The sequence shown here is derived from an EMBL/GenBank/DDBJ whole genome shotgun (WGS) entry which is preliminary data.</text>
</comment>
<evidence type="ECO:0000256" key="5">
    <source>
        <dbReference type="PROSITE-ProRule" id="PRU00205"/>
    </source>
</evidence>
<dbReference type="InterPro" id="IPR006634">
    <property type="entry name" value="TLC-dom"/>
</dbReference>
<comment type="subcellular location">
    <subcellularLocation>
        <location evidence="1">Membrane</location>
        <topology evidence="1">Multi-pass membrane protein</topology>
    </subcellularLocation>
</comment>
<reference evidence="8 9" key="1">
    <citation type="submission" date="2012-05" db="EMBL/GenBank/DDBJ databases">
        <title>Recombination and specialization in a pathogen metapopulation.</title>
        <authorList>
            <person name="Gardiner A."/>
            <person name="Kemen E."/>
            <person name="Schultz-Larsen T."/>
            <person name="MacLean D."/>
            <person name="Van Oosterhout C."/>
            <person name="Jones J.D.G."/>
        </authorList>
    </citation>
    <scope>NUCLEOTIDE SEQUENCE [LARGE SCALE GENOMIC DNA]</scope>
    <source>
        <strain evidence="8 9">Ac Nc2</strain>
    </source>
</reference>
<dbReference type="GO" id="GO:0005783">
    <property type="term" value="C:endoplasmic reticulum"/>
    <property type="evidence" value="ECO:0007669"/>
    <property type="project" value="TreeGrafter"/>
</dbReference>
<feature type="transmembrane region" description="Helical" evidence="6">
    <location>
        <begin position="6"/>
        <end position="26"/>
    </location>
</feature>
<evidence type="ECO:0000313" key="8">
    <source>
        <dbReference type="EMBL" id="CCI39253.1"/>
    </source>
</evidence>
<evidence type="ECO:0000259" key="7">
    <source>
        <dbReference type="PROSITE" id="PS50922"/>
    </source>
</evidence>
<dbReference type="EMBL" id="CAIX01000001">
    <property type="protein sequence ID" value="CCI39253.1"/>
    <property type="molecule type" value="Genomic_DNA"/>
</dbReference>
<feature type="domain" description="TLC" evidence="7">
    <location>
        <begin position="42"/>
        <end position="248"/>
    </location>
</feature>
<evidence type="ECO:0000256" key="4">
    <source>
        <dbReference type="ARBA" id="ARBA00023136"/>
    </source>
</evidence>
<dbReference type="Proteomes" id="UP000053237">
    <property type="component" value="Unassembled WGS sequence"/>
</dbReference>
<keyword evidence="3 6" id="KW-1133">Transmembrane helix</keyword>
<dbReference type="PANTHER" id="PTHR13439:SF0">
    <property type="entry name" value="TOPOISOMERASE I DAMAGE AFFECTED PROTEIN 4"/>
    <property type="match status" value="1"/>
</dbReference>
<dbReference type="GO" id="GO:0055088">
    <property type="term" value="P:lipid homeostasis"/>
    <property type="evidence" value="ECO:0007669"/>
    <property type="project" value="TreeGrafter"/>
</dbReference>
<feature type="transmembrane region" description="Helical" evidence="6">
    <location>
        <begin position="137"/>
        <end position="157"/>
    </location>
</feature>